<organism evidence="1 2">
    <name type="scientific">Bacillus cereus</name>
    <dbReference type="NCBI Taxonomy" id="1396"/>
    <lineage>
        <taxon>Bacteria</taxon>
        <taxon>Bacillati</taxon>
        <taxon>Bacillota</taxon>
        <taxon>Bacilli</taxon>
        <taxon>Bacillales</taxon>
        <taxon>Bacillaceae</taxon>
        <taxon>Bacillus</taxon>
        <taxon>Bacillus cereus group</taxon>
    </lineage>
</organism>
<evidence type="ECO:0000313" key="1">
    <source>
        <dbReference type="EMBL" id="KAA6454397.1"/>
    </source>
</evidence>
<gene>
    <name evidence="1" type="ORF">DX932_28240</name>
</gene>
<evidence type="ECO:0000313" key="2">
    <source>
        <dbReference type="Proteomes" id="UP000323321"/>
    </source>
</evidence>
<reference evidence="1 2" key="1">
    <citation type="submission" date="2018-08" db="EMBL/GenBank/DDBJ databases">
        <title>Bacillus phenotypic plasticity.</title>
        <authorList>
            <person name="Hurtado E."/>
        </authorList>
    </citation>
    <scope>NUCLEOTIDE SEQUENCE [LARGE SCALE GENOMIC DNA]</scope>
    <source>
        <strain evidence="1 2">111b</strain>
    </source>
</reference>
<accession>A0A9W7UP14</accession>
<comment type="caution">
    <text evidence="1">The sequence shown here is derived from an EMBL/GenBank/DDBJ whole genome shotgun (WGS) entry which is preliminary data.</text>
</comment>
<dbReference type="RefSeq" id="WP_150159094.1">
    <property type="nucleotide sequence ID" value="NZ_WBPC01000040.1"/>
</dbReference>
<sequence>MWIPDLIKSGKFIIINNGGIDMSKNDFSGWDVDAKNSPFAVGPKAKVKADYKILEQNTNVSEELLKLLEVSELDAQQKQEMKEIIEVAAEEVGNDKPKKPIVRGLLNSATAIMDTVAKSPQLITAFEKWSTYIGGFLG</sequence>
<proteinExistence type="predicted"/>
<dbReference type="EMBL" id="QSMZ01000039">
    <property type="protein sequence ID" value="KAA6454397.1"/>
    <property type="molecule type" value="Genomic_DNA"/>
</dbReference>
<dbReference type="Proteomes" id="UP000323321">
    <property type="component" value="Unassembled WGS sequence"/>
</dbReference>
<name>A0A9W7UP14_BACCE</name>
<dbReference type="AlphaFoldDB" id="A0A9W7UP14"/>
<protein>
    <submittedName>
        <fullName evidence="1">Uncharacterized protein</fullName>
    </submittedName>
</protein>